<sequence length="265" mass="30578">MKPANQQSSFPAMPRVVSQAAWRQARIRLLEQEKAATHARDALNAQRRELPVVRIDKDYRFEGPHGPLRLLDLFEDRPQLIVYHFMFHRDTGLGCEGCSYLIDNLGRLEHLHARGTTFAMVSRAPLEEIAPFRTRMGWQFPWYSSFGSDFNYDFHVSVDESVAPVEYNYRDKAELERLGQDYHVRGEQPGMSVFLRDGDQVYHSYSTYGRGLEVPLFTYHLLDLTPLGRGEGWGGMPDYQGKGMNWTRFHDEYDQAPLPHSCCGS</sequence>
<dbReference type="STRING" id="46680.GCA_000807755_02778"/>
<dbReference type="AlphaFoldDB" id="A0A2D0ADL7"/>
<comment type="caution">
    <text evidence="1">The sequence shown here is derived from an EMBL/GenBank/DDBJ whole genome shotgun (WGS) entry which is preliminary data.</text>
</comment>
<evidence type="ECO:0008006" key="3">
    <source>
        <dbReference type="Google" id="ProtNLM"/>
    </source>
</evidence>
<dbReference type="InterPro" id="IPR010296">
    <property type="entry name" value="DUF899_thioredox"/>
</dbReference>
<name>A0A2D0ADL7_PSENT</name>
<proteinExistence type="predicted"/>
<dbReference type="Proteomes" id="UP000198145">
    <property type="component" value="Unassembled WGS sequence"/>
</dbReference>
<dbReference type="eggNOG" id="COG4312">
    <property type="taxonomic scope" value="Bacteria"/>
</dbReference>
<protein>
    <recommendedName>
        <fullName evidence="3">DUF899 domain-containing protein</fullName>
    </recommendedName>
</protein>
<organism evidence="1 2">
    <name type="scientific">Pseudomonas nitroreducens</name>
    <dbReference type="NCBI Taxonomy" id="46680"/>
    <lineage>
        <taxon>Bacteria</taxon>
        <taxon>Pseudomonadati</taxon>
        <taxon>Pseudomonadota</taxon>
        <taxon>Gammaproteobacteria</taxon>
        <taxon>Pseudomonadales</taxon>
        <taxon>Pseudomonadaceae</taxon>
        <taxon>Pseudomonas</taxon>
    </lineage>
</organism>
<gene>
    <name evidence="1" type="ORF">CEG18_11675</name>
</gene>
<dbReference type="EMBL" id="NJBA01000004">
    <property type="protein sequence ID" value="OWP50211.1"/>
    <property type="molecule type" value="Genomic_DNA"/>
</dbReference>
<evidence type="ECO:0000313" key="1">
    <source>
        <dbReference type="EMBL" id="OWP50211.1"/>
    </source>
</evidence>
<dbReference type="Pfam" id="PF05988">
    <property type="entry name" value="DUF899"/>
    <property type="match status" value="1"/>
</dbReference>
<accession>A0A2D0ADL7</accession>
<evidence type="ECO:0000313" key="2">
    <source>
        <dbReference type="Proteomes" id="UP000198145"/>
    </source>
</evidence>
<dbReference type="RefSeq" id="WP_088417642.1">
    <property type="nucleotide sequence ID" value="NZ_NJBA01000004.1"/>
</dbReference>
<reference evidence="1 2" key="1">
    <citation type="submission" date="2017-06" db="EMBL/GenBank/DDBJ databases">
        <title>Draft genome of Pseudomonas nitroreducens DF05.</title>
        <authorList>
            <person name="Iyer R."/>
        </authorList>
    </citation>
    <scope>NUCLEOTIDE SEQUENCE [LARGE SCALE GENOMIC DNA]</scope>
    <source>
        <strain evidence="1 2">DF05</strain>
    </source>
</reference>